<dbReference type="EMBL" id="CATNWA010000209">
    <property type="protein sequence ID" value="CAI9534521.1"/>
    <property type="molecule type" value="Genomic_DNA"/>
</dbReference>
<organism evidence="1 2">
    <name type="scientific">Staurois parvus</name>
    <dbReference type="NCBI Taxonomy" id="386267"/>
    <lineage>
        <taxon>Eukaryota</taxon>
        <taxon>Metazoa</taxon>
        <taxon>Chordata</taxon>
        <taxon>Craniata</taxon>
        <taxon>Vertebrata</taxon>
        <taxon>Euteleostomi</taxon>
        <taxon>Amphibia</taxon>
        <taxon>Batrachia</taxon>
        <taxon>Anura</taxon>
        <taxon>Neobatrachia</taxon>
        <taxon>Ranoidea</taxon>
        <taxon>Ranidae</taxon>
        <taxon>Staurois</taxon>
    </lineage>
</organism>
<name>A0ABN9AEW9_9NEOB</name>
<protein>
    <recommendedName>
        <fullName evidence="3">Reverse transcriptase domain-containing protein</fullName>
    </recommendedName>
</protein>
<evidence type="ECO:0000313" key="1">
    <source>
        <dbReference type="EMBL" id="CAI9534521.1"/>
    </source>
</evidence>
<accession>A0ABN9AEW9</accession>
<evidence type="ECO:0008006" key="3">
    <source>
        <dbReference type="Google" id="ProtNLM"/>
    </source>
</evidence>
<reference evidence="1" key="1">
    <citation type="submission" date="2023-05" db="EMBL/GenBank/DDBJ databases">
        <authorList>
            <person name="Stuckert A."/>
        </authorList>
    </citation>
    <scope>NUCLEOTIDE SEQUENCE</scope>
</reference>
<keyword evidence="2" id="KW-1185">Reference proteome</keyword>
<dbReference type="Proteomes" id="UP001162483">
    <property type="component" value="Unassembled WGS sequence"/>
</dbReference>
<gene>
    <name evidence="1" type="ORF">SPARVUS_LOCUS652484</name>
</gene>
<comment type="caution">
    <text evidence="1">The sequence shown here is derived from an EMBL/GenBank/DDBJ whole genome shotgun (WGS) entry which is preliminary data.</text>
</comment>
<evidence type="ECO:0000313" key="2">
    <source>
        <dbReference type="Proteomes" id="UP001162483"/>
    </source>
</evidence>
<proteinExistence type="predicted"/>
<sequence>MAKILFWALVVSGRWSIFRSSSTARFQGRSTFSVVLAVREALERCRADGCGKYLLALDQAKAFDRVDHKYLWHLLYRYGLEGRFIGWLQTLYKGAESFMLVNGWVGRAL</sequence>